<evidence type="ECO:0000313" key="2">
    <source>
        <dbReference type="EMBL" id="KIL65006.1"/>
    </source>
</evidence>
<evidence type="ECO:0000313" key="3">
    <source>
        <dbReference type="Proteomes" id="UP000054549"/>
    </source>
</evidence>
<name>A0A0C2X6W5_AMAMK</name>
<accession>A0A0C2X6W5</accession>
<evidence type="ECO:0008006" key="4">
    <source>
        <dbReference type="Google" id="ProtNLM"/>
    </source>
</evidence>
<proteinExistence type="predicted"/>
<feature type="chain" id="PRO_5002174053" description="Secreted protein" evidence="1">
    <location>
        <begin position="27"/>
        <end position="75"/>
    </location>
</feature>
<gene>
    <name evidence="2" type="ORF">M378DRAFT_162568</name>
</gene>
<keyword evidence="1" id="KW-0732">Signal</keyword>
<organism evidence="2 3">
    <name type="scientific">Amanita muscaria (strain Koide BX008)</name>
    <dbReference type="NCBI Taxonomy" id="946122"/>
    <lineage>
        <taxon>Eukaryota</taxon>
        <taxon>Fungi</taxon>
        <taxon>Dikarya</taxon>
        <taxon>Basidiomycota</taxon>
        <taxon>Agaricomycotina</taxon>
        <taxon>Agaricomycetes</taxon>
        <taxon>Agaricomycetidae</taxon>
        <taxon>Agaricales</taxon>
        <taxon>Pluteineae</taxon>
        <taxon>Amanitaceae</taxon>
        <taxon>Amanita</taxon>
    </lineage>
</organism>
<protein>
    <recommendedName>
        <fullName evidence="4">Secreted protein</fullName>
    </recommendedName>
</protein>
<dbReference type="EMBL" id="KN818245">
    <property type="protein sequence ID" value="KIL65006.1"/>
    <property type="molecule type" value="Genomic_DNA"/>
</dbReference>
<dbReference type="Proteomes" id="UP000054549">
    <property type="component" value="Unassembled WGS sequence"/>
</dbReference>
<sequence length="75" mass="8148">MIPTMLPFLLYTFLSVFTFVAKLGTAFSTGQCDSAYQNISAISPMASVFAPLNSFPRQVLVARQTTCSVGPLFAY</sequence>
<evidence type="ECO:0000256" key="1">
    <source>
        <dbReference type="SAM" id="SignalP"/>
    </source>
</evidence>
<reference evidence="2 3" key="1">
    <citation type="submission" date="2014-04" db="EMBL/GenBank/DDBJ databases">
        <title>Evolutionary Origins and Diversification of the Mycorrhizal Mutualists.</title>
        <authorList>
            <consortium name="DOE Joint Genome Institute"/>
            <consortium name="Mycorrhizal Genomics Consortium"/>
            <person name="Kohler A."/>
            <person name="Kuo A."/>
            <person name="Nagy L.G."/>
            <person name="Floudas D."/>
            <person name="Copeland A."/>
            <person name="Barry K.W."/>
            <person name="Cichocki N."/>
            <person name="Veneault-Fourrey C."/>
            <person name="LaButti K."/>
            <person name="Lindquist E.A."/>
            <person name="Lipzen A."/>
            <person name="Lundell T."/>
            <person name="Morin E."/>
            <person name="Murat C."/>
            <person name="Riley R."/>
            <person name="Ohm R."/>
            <person name="Sun H."/>
            <person name="Tunlid A."/>
            <person name="Henrissat B."/>
            <person name="Grigoriev I.V."/>
            <person name="Hibbett D.S."/>
            <person name="Martin F."/>
        </authorList>
    </citation>
    <scope>NUCLEOTIDE SEQUENCE [LARGE SCALE GENOMIC DNA]</scope>
    <source>
        <strain evidence="2 3">Koide BX008</strain>
    </source>
</reference>
<dbReference type="InParanoid" id="A0A0C2X6W5"/>
<dbReference type="AlphaFoldDB" id="A0A0C2X6W5"/>
<feature type="signal peptide" evidence="1">
    <location>
        <begin position="1"/>
        <end position="26"/>
    </location>
</feature>
<dbReference type="HOGENOM" id="CLU_2670567_0_0_1"/>
<keyword evidence="3" id="KW-1185">Reference proteome</keyword>